<comment type="caution">
    <text evidence="4">The sequence shown here is derived from an EMBL/GenBank/DDBJ whole genome shotgun (WGS) entry which is preliminary data.</text>
</comment>
<organism evidence="4 5">
    <name type="scientific">Krasilnikovia cinnamomea</name>
    <dbReference type="NCBI Taxonomy" id="349313"/>
    <lineage>
        <taxon>Bacteria</taxon>
        <taxon>Bacillati</taxon>
        <taxon>Actinomycetota</taxon>
        <taxon>Actinomycetes</taxon>
        <taxon>Micromonosporales</taxon>
        <taxon>Micromonosporaceae</taxon>
        <taxon>Krasilnikovia</taxon>
    </lineage>
</organism>
<feature type="region of interest" description="Disordered" evidence="1">
    <location>
        <begin position="1"/>
        <end position="23"/>
    </location>
</feature>
<protein>
    <submittedName>
        <fullName evidence="4">TadE-like protein</fullName>
    </submittedName>
</protein>
<proteinExistence type="predicted"/>
<feature type="domain" description="TadE-like" evidence="3">
    <location>
        <begin position="41"/>
        <end position="81"/>
    </location>
</feature>
<keyword evidence="5" id="KW-1185">Reference proteome</keyword>
<reference evidence="4 5" key="1">
    <citation type="submission" date="2019-02" db="EMBL/GenBank/DDBJ databases">
        <title>Sequencing the genomes of 1000 actinobacteria strains.</title>
        <authorList>
            <person name="Klenk H.-P."/>
        </authorList>
    </citation>
    <scope>NUCLEOTIDE SEQUENCE [LARGE SCALE GENOMIC DNA]</scope>
    <source>
        <strain evidence="4 5">DSM 45162</strain>
    </source>
</reference>
<evidence type="ECO:0000313" key="5">
    <source>
        <dbReference type="Proteomes" id="UP000292564"/>
    </source>
</evidence>
<keyword evidence="2" id="KW-1133">Transmembrane helix</keyword>
<dbReference type="Proteomes" id="UP000292564">
    <property type="component" value="Unassembled WGS sequence"/>
</dbReference>
<keyword evidence="2" id="KW-0472">Membrane</keyword>
<dbReference type="AlphaFoldDB" id="A0A4V2G757"/>
<dbReference type="Pfam" id="PF07811">
    <property type="entry name" value="TadE"/>
    <property type="match status" value="1"/>
</dbReference>
<name>A0A4V2G757_9ACTN</name>
<keyword evidence="2" id="KW-0812">Transmembrane</keyword>
<evidence type="ECO:0000313" key="4">
    <source>
        <dbReference type="EMBL" id="RZU51286.1"/>
    </source>
</evidence>
<gene>
    <name evidence="4" type="ORF">EV385_3096</name>
</gene>
<sequence>MPSSRQSEIRRAGRVPPPDTTGLRAPRGWARVRARMSGDRGSVTAEMVVAWPLLLLVFALGMQVGMWALGQLGAQHAANHALQTTRVLDGTAAAGRGDATAVLQQLAGAFIDDPTVTVTRSADTATVTIRGHAPALFGVRIPIQTSVSAPTERFRPQTLAVAPFGAPR</sequence>
<evidence type="ECO:0000256" key="2">
    <source>
        <dbReference type="SAM" id="Phobius"/>
    </source>
</evidence>
<dbReference type="InterPro" id="IPR012495">
    <property type="entry name" value="TadE-like_dom"/>
</dbReference>
<dbReference type="EMBL" id="SHKY01000001">
    <property type="protein sequence ID" value="RZU51286.1"/>
    <property type="molecule type" value="Genomic_DNA"/>
</dbReference>
<accession>A0A4V2G757</accession>
<evidence type="ECO:0000256" key="1">
    <source>
        <dbReference type="SAM" id="MobiDB-lite"/>
    </source>
</evidence>
<evidence type="ECO:0000259" key="3">
    <source>
        <dbReference type="Pfam" id="PF07811"/>
    </source>
</evidence>
<feature type="transmembrane region" description="Helical" evidence="2">
    <location>
        <begin position="49"/>
        <end position="69"/>
    </location>
</feature>